<feature type="compositionally biased region" description="Low complexity" evidence="1">
    <location>
        <begin position="100"/>
        <end position="118"/>
    </location>
</feature>
<feature type="region of interest" description="Disordered" evidence="1">
    <location>
        <begin position="1"/>
        <end position="37"/>
    </location>
</feature>
<gene>
    <name evidence="2" type="ORF">FDP41_004854</name>
</gene>
<protein>
    <submittedName>
        <fullName evidence="2">Uncharacterized protein</fullName>
    </submittedName>
</protein>
<organism evidence="2 3">
    <name type="scientific">Naegleria fowleri</name>
    <name type="common">Brain eating amoeba</name>
    <dbReference type="NCBI Taxonomy" id="5763"/>
    <lineage>
        <taxon>Eukaryota</taxon>
        <taxon>Discoba</taxon>
        <taxon>Heterolobosea</taxon>
        <taxon>Tetramitia</taxon>
        <taxon>Eutetramitia</taxon>
        <taxon>Vahlkampfiidae</taxon>
        <taxon>Naegleria</taxon>
    </lineage>
</organism>
<feature type="region of interest" description="Disordered" evidence="1">
    <location>
        <begin position="84"/>
        <end position="122"/>
    </location>
</feature>
<evidence type="ECO:0000256" key="1">
    <source>
        <dbReference type="SAM" id="MobiDB-lite"/>
    </source>
</evidence>
<dbReference type="GeneID" id="68112072"/>
<evidence type="ECO:0000313" key="3">
    <source>
        <dbReference type="Proteomes" id="UP000444721"/>
    </source>
</evidence>
<comment type="caution">
    <text evidence="2">The sequence shown here is derived from an EMBL/GenBank/DDBJ whole genome shotgun (WGS) entry which is preliminary data.</text>
</comment>
<sequence>MSQPSPHRNSDDSSPHNHSPHSNSSSATSSSHPTASSIFHNFGKSRFWPSHWFQSGDDAKKDSSQVQRDLKEIEQILVKTLEEDQLKKSDHSSPSRTLEGSSSSCANTVSSSEVSSGEALHHHLTQTSIKREIKTTEDFIDREVRLWLSSCKNDSNCPLSPIYTPKLKSIQDIFSQAMQGKNLNASSSSMSKKKKPSIMDVVEEPDIKYYGIDEKESWFISPLTMRLSFLMCHILRNMERNQSTSPSEN</sequence>
<dbReference type="RefSeq" id="XP_044560892.1">
    <property type="nucleotide sequence ID" value="XM_044708314.1"/>
</dbReference>
<proteinExistence type="predicted"/>
<feature type="compositionally biased region" description="Basic and acidic residues" evidence="1">
    <location>
        <begin position="84"/>
        <end position="93"/>
    </location>
</feature>
<dbReference type="Proteomes" id="UP000444721">
    <property type="component" value="Unassembled WGS sequence"/>
</dbReference>
<accession>A0A6A5BTD4</accession>
<feature type="compositionally biased region" description="Low complexity" evidence="1">
    <location>
        <begin position="16"/>
        <end position="37"/>
    </location>
</feature>
<keyword evidence="3" id="KW-1185">Reference proteome</keyword>
<dbReference type="AlphaFoldDB" id="A0A6A5BTD4"/>
<dbReference type="EMBL" id="VFQX01000041">
    <property type="protein sequence ID" value="KAF0976179.1"/>
    <property type="molecule type" value="Genomic_DNA"/>
</dbReference>
<dbReference type="VEuPathDB" id="AmoebaDB:NfTy_085790"/>
<reference evidence="2 3" key="1">
    <citation type="journal article" date="2019" name="Sci. Rep.">
        <title>Nanopore sequencing improves the draft genome of the human pathogenic amoeba Naegleria fowleri.</title>
        <authorList>
            <person name="Liechti N."/>
            <person name="Schurch N."/>
            <person name="Bruggmann R."/>
            <person name="Wittwer M."/>
        </authorList>
    </citation>
    <scope>NUCLEOTIDE SEQUENCE [LARGE SCALE GENOMIC DNA]</scope>
    <source>
        <strain evidence="2 3">ATCC 30894</strain>
    </source>
</reference>
<dbReference type="VEuPathDB" id="AmoebaDB:NF0119210"/>
<dbReference type="VEuPathDB" id="AmoebaDB:FDP41_004854"/>
<name>A0A6A5BTD4_NAEFO</name>
<evidence type="ECO:0000313" key="2">
    <source>
        <dbReference type="EMBL" id="KAF0976179.1"/>
    </source>
</evidence>